<feature type="transmembrane region" description="Helical" evidence="1">
    <location>
        <begin position="63"/>
        <end position="86"/>
    </location>
</feature>
<sequence length="169" mass="17712">MNRLANLVCRATVSGTAAGSAAAVAAAARARADGSTPYAPLNAVTHCLWPRRAFSETGPSARFTLTGLAIHQASAIFWGVLFEGLLDRWQCHVKRRARAADIAASAVTTAAVAYTVDYHMVPRRLTPGFEAHLTKRSMFYVYAALAAGFAAAALCRGNGNGNSNSNGNG</sequence>
<dbReference type="AlphaFoldDB" id="A0ABD5CMW2"/>
<accession>A0ABD5CMW2</accession>
<keyword evidence="1" id="KW-0812">Transmembrane</keyword>
<feature type="transmembrane region" description="Helical" evidence="1">
    <location>
        <begin position="137"/>
        <end position="155"/>
    </location>
</feature>
<reference evidence="3 4" key="1">
    <citation type="submission" date="2023-08" db="EMBL/GenBank/DDBJ databases">
        <title>Genome sequencing of plant associated microbes to promote plant fitness in Sorghum bicolor and Oryza sativa.</title>
        <authorList>
            <person name="Coleman-Derr D."/>
        </authorList>
    </citation>
    <scope>NUCLEOTIDE SEQUENCE [LARGE SCALE GENOMIC DNA]</scope>
    <source>
        <strain evidence="3 4">SLBN-33</strain>
    </source>
</reference>
<evidence type="ECO:0000256" key="2">
    <source>
        <dbReference type="SAM" id="SignalP"/>
    </source>
</evidence>
<dbReference type="EMBL" id="JAVIZN010000002">
    <property type="protein sequence ID" value="MDR6206567.1"/>
    <property type="molecule type" value="Genomic_DNA"/>
</dbReference>
<feature type="signal peptide" evidence="2">
    <location>
        <begin position="1"/>
        <end position="25"/>
    </location>
</feature>
<organism evidence="3 4">
    <name type="scientific">Paraburkholderia graminis</name>
    <dbReference type="NCBI Taxonomy" id="60548"/>
    <lineage>
        <taxon>Bacteria</taxon>
        <taxon>Pseudomonadati</taxon>
        <taxon>Pseudomonadota</taxon>
        <taxon>Betaproteobacteria</taxon>
        <taxon>Burkholderiales</taxon>
        <taxon>Burkholderiaceae</taxon>
        <taxon>Paraburkholderia</taxon>
    </lineage>
</organism>
<dbReference type="RefSeq" id="WP_310033867.1">
    <property type="nucleotide sequence ID" value="NZ_JAVIZN010000002.1"/>
</dbReference>
<proteinExistence type="predicted"/>
<comment type="caution">
    <text evidence="3">The sequence shown here is derived from an EMBL/GenBank/DDBJ whole genome shotgun (WGS) entry which is preliminary data.</text>
</comment>
<keyword evidence="1" id="KW-1133">Transmembrane helix</keyword>
<gene>
    <name evidence="3" type="ORF">QF025_005287</name>
</gene>
<keyword evidence="1" id="KW-0472">Membrane</keyword>
<protein>
    <recommendedName>
        <fullName evidence="5">Transmembrane protein</fullName>
    </recommendedName>
</protein>
<feature type="transmembrane region" description="Helical" evidence="1">
    <location>
        <begin position="98"/>
        <end position="117"/>
    </location>
</feature>
<name>A0ABD5CMW2_9BURK</name>
<dbReference type="Proteomes" id="UP001245184">
    <property type="component" value="Unassembled WGS sequence"/>
</dbReference>
<evidence type="ECO:0000313" key="3">
    <source>
        <dbReference type="EMBL" id="MDR6206567.1"/>
    </source>
</evidence>
<feature type="chain" id="PRO_5044790421" description="Transmembrane protein" evidence="2">
    <location>
        <begin position="26"/>
        <end position="169"/>
    </location>
</feature>
<evidence type="ECO:0000313" key="4">
    <source>
        <dbReference type="Proteomes" id="UP001245184"/>
    </source>
</evidence>
<keyword evidence="2" id="KW-0732">Signal</keyword>
<evidence type="ECO:0000256" key="1">
    <source>
        <dbReference type="SAM" id="Phobius"/>
    </source>
</evidence>
<evidence type="ECO:0008006" key="5">
    <source>
        <dbReference type="Google" id="ProtNLM"/>
    </source>
</evidence>